<accession>A0A382C801</accession>
<evidence type="ECO:0000259" key="1">
    <source>
        <dbReference type="Pfam" id="PF03781"/>
    </source>
</evidence>
<dbReference type="Pfam" id="PF03781">
    <property type="entry name" value="FGE-sulfatase"/>
    <property type="match status" value="1"/>
</dbReference>
<dbReference type="PANTHER" id="PTHR23150:SF19">
    <property type="entry name" value="FORMYLGLYCINE-GENERATING ENZYME"/>
    <property type="match status" value="1"/>
</dbReference>
<dbReference type="AlphaFoldDB" id="A0A382C801"/>
<dbReference type="InterPro" id="IPR042095">
    <property type="entry name" value="SUMF_sf"/>
</dbReference>
<proteinExistence type="predicted"/>
<dbReference type="InterPro" id="IPR051043">
    <property type="entry name" value="Sulfatase_Mod_Factor_Kinase"/>
</dbReference>
<dbReference type="Gene3D" id="3.90.1580.10">
    <property type="entry name" value="paralog of FGE (formylglycine-generating enzyme)"/>
    <property type="match status" value="1"/>
</dbReference>
<evidence type="ECO:0000313" key="2">
    <source>
        <dbReference type="EMBL" id="SVB21989.1"/>
    </source>
</evidence>
<dbReference type="InterPro" id="IPR016187">
    <property type="entry name" value="CTDL_fold"/>
</dbReference>
<name>A0A382C801_9ZZZZ</name>
<dbReference type="InterPro" id="IPR005532">
    <property type="entry name" value="SUMF_dom"/>
</dbReference>
<dbReference type="EMBL" id="UINC01033157">
    <property type="protein sequence ID" value="SVB21989.1"/>
    <property type="molecule type" value="Genomic_DNA"/>
</dbReference>
<feature type="non-terminal residue" evidence="2">
    <location>
        <position position="213"/>
    </location>
</feature>
<dbReference type="GO" id="GO:0120147">
    <property type="term" value="F:formylglycine-generating oxidase activity"/>
    <property type="evidence" value="ECO:0007669"/>
    <property type="project" value="TreeGrafter"/>
</dbReference>
<organism evidence="2">
    <name type="scientific">marine metagenome</name>
    <dbReference type="NCBI Taxonomy" id="408172"/>
    <lineage>
        <taxon>unclassified sequences</taxon>
        <taxon>metagenomes</taxon>
        <taxon>ecological metagenomes</taxon>
    </lineage>
</organism>
<sequence length="213" mass="23866">MISRNVILVLVVSIIVVGCNNGTTEQDLDPSGSTILSDTQNQFVSQEIIFPKDGAKMVLISGGEFNMGDHFNDGLQDEVPIHSVYVDSFYMDAYEVTNRQYQKFIDATDYPPPKQLADPKFNSPNQPVIGVDWFDAVEYAKWAGKRLPTEAEWEKAARGNLIGKRYPWGNYITHNDANYNGSNGRDQWVWKPASVGSFPPNRYGLYDMAGNVS</sequence>
<dbReference type="PANTHER" id="PTHR23150">
    <property type="entry name" value="SULFATASE MODIFYING FACTOR 1, 2"/>
    <property type="match status" value="1"/>
</dbReference>
<reference evidence="2" key="1">
    <citation type="submission" date="2018-05" db="EMBL/GenBank/DDBJ databases">
        <authorList>
            <person name="Lanie J.A."/>
            <person name="Ng W.-L."/>
            <person name="Kazmierczak K.M."/>
            <person name="Andrzejewski T.M."/>
            <person name="Davidsen T.M."/>
            <person name="Wayne K.J."/>
            <person name="Tettelin H."/>
            <person name="Glass J.I."/>
            <person name="Rusch D."/>
            <person name="Podicherti R."/>
            <person name="Tsui H.-C.T."/>
            <person name="Winkler M.E."/>
        </authorList>
    </citation>
    <scope>NUCLEOTIDE SEQUENCE</scope>
</reference>
<dbReference type="SUPFAM" id="SSF56436">
    <property type="entry name" value="C-type lectin-like"/>
    <property type="match status" value="1"/>
</dbReference>
<gene>
    <name evidence="2" type="ORF">METZ01_LOCUS174843</name>
</gene>
<protein>
    <recommendedName>
        <fullName evidence="1">Sulfatase-modifying factor enzyme-like domain-containing protein</fullName>
    </recommendedName>
</protein>
<feature type="domain" description="Sulfatase-modifying factor enzyme-like" evidence="1">
    <location>
        <begin position="55"/>
        <end position="213"/>
    </location>
</feature>
<dbReference type="PROSITE" id="PS51257">
    <property type="entry name" value="PROKAR_LIPOPROTEIN"/>
    <property type="match status" value="1"/>
</dbReference>